<dbReference type="EMBL" id="QNUK01000382">
    <property type="protein sequence ID" value="KAF5894256.1"/>
    <property type="molecule type" value="Genomic_DNA"/>
</dbReference>
<evidence type="ECO:0000313" key="3">
    <source>
        <dbReference type="Proteomes" id="UP000727407"/>
    </source>
</evidence>
<reference evidence="2" key="1">
    <citation type="submission" date="2020-07" db="EMBL/GenBank/DDBJ databases">
        <title>Clarias magur genome sequencing, assembly and annotation.</title>
        <authorList>
            <person name="Kushwaha B."/>
            <person name="Kumar R."/>
            <person name="Das P."/>
            <person name="Joshi C.G."/>
            <person name="Kumar D."/>
            <person name="Nagpure N.S."/>
            <person name="Pandey M."/>
            <person name="Agarwal S."/>
            <person name="Srivastava S."/>
            <person name="Singh M."/>
            <person name="Sahoo L."/>
            <person name="Jayasankar P."/>
            <person name="Meher P.K."/>
            <person name="Koringa P.G."/>
            <person name="Iquebal M.A."/>
            <person name="Das S.P."/>
            <person name="Bit A."/>
            <person name="Patnaik S."/>
            <person name="Patel N."/>
            <person name="Shah T.M."/>
            <person name="Hinsu A."/>
            <person name="Jena J.K."/>
        </authorList>
    </citation>
    <scope>NUCLEOTIDE SEQUENCE</scope>
    <source>
        <strain evidence="2">CIFAMagur01</strain>
        <tissue evidence="2">Testis</tissue>
    </source>
</reference>
<sequence length="73" mass="8607">MLGFIVSQDLDHIFNENEQEDTEQHSDTDEQVSEEEDIVEYLPEAQTHLMSLMRRSLMLKLHSLLRKHSNPKV</sequence>
<protein>
    <submittedName>
        <fullName evidence="2">PiggyBac transposable element-derived protein 4-like</fullName>
    </submittedName>
</protein>
<dbReference type="OrthoDB" id="10030973at2759"/>
<name>A0A8J4WX91_CLAMG</name>
<evidence type="ECO:0000313" key="2">
    <source>
        <dbReference type="EMBL" id="KAF5894256.1"/>
    </source>
</evidence>
<evidence type="ECO:0000256" key="1">
    <source>
        <dbReference type="SAM" id="MobiDB-lite"/>
    </source>
</evidence>
<organism evidence="2 3">
    <name type="scientific">Clarias magur</name>
    <name type="common">Asian catfish</name>
    <name type="synonym">Macropteronotus magur</name>
    <dbReference type="NCBI Taxonomy" id="1594786"/>
    <lineage>
        <taxon>Eukaryota</taxon>
        <taxon>Metazoa</taxon>
        <taxon>Chordata</taxon>
        <taxon>Craniata</taxon>
        <taxon>Vertebrata</taxon>
        <taxon>Euteleostomi</taxon>
        <taxon>Actinopterygii</taxon>
        <taxon>Neopterygii</taxon>
        <taxon>Teleostei</taxon>
        <taxon>Ostariophysi</taxon>
        <taxon>Siluriformes</taxon>
        <taxon>Clariidae</taxon>
        <taxon>Clarias</taxon>
    </lineage>
</organism>
<dbReference type="AlphaFoldDB" id="A0A8J4WX91"/>
<comment type="caution">
    <text evidence="2">The sequence shown here is derived from an EMBL/GenBank/DDBJ whole genome shotgun (WGS) entry which is preliminary data.</text>
</comment>
<proteinExistence type="predicted"/>
<feature type="non-terminal residue" evidence="2">
    <location>
        <position position="73"/>
    </location>
</feature>
<gene>
    <name evidence="2" type="ORF">DAT39_016023</name>
</gene>
<feature type="region of interest" description="Disordered" evidence="1">
    <location>
        <begin position="13"/>
        <end position="36"/>
    </location>
</feature>
<accession>A0A8J4WX91</accession>
<keyword evidence="3" id="KW-1185">Reference proteome</keyword>
<dbReference type="Proteomes" id="UP000727407">
    <property type="component" value="Unassembled WGS sequence"/>
</dbReference>